<dbReference type="KEGG" id="mtr:25499646"/>
<dbReference type="EnsemblPlants" id="KEH24479">
    <property type="protein sequence ID" value="KEH24479"/>
    <property type="gene ID" value="MTR_7g112020"/>
</dbReference>
<name>A0A072U413_MEDTR</name>
<dbReference type="HOGENOM" id="CLU_167173_0_0_1"/>
<dbReference type="InterPro" id="IPR021899">
    <property type="entry name" value="DUF3511"/>
</dbReference>
<dbReference type="AlphaFoldDB" id="A0A072U413"/>
<dbReference type="PANTHER" id="PTHR33193:SF73">
    <property type="entry name" value="DUF3511 DOMAIN PROTEIN"/>
    <property type="match status" value="1"/>
</dbReference>
<reference evidence="2" key="4">
    <citation type="journal article" date="2018" name="Nat. Plants">
        <title>Whole-genome landscape of Medicago truncatula symbiotic genes.</title>
        <authorList>
            <person name="Pecrix Y."/>
            <person name="Gamas P."/>
            <person name="Carrere S."/>
        </authorList>
    </citation>
    <scope>NUCLEOTIDE SEQUENCE</scope>
    <source>
        <tissue evidence="2">Leaves</tissue>
    </source>
</reference>
<dbReference type="EMBL" id="CM001223">
    <property type="protein sequence ID" value="KEH24479.1"/>
    <property type="molecule type" value="Genomic_DNA"/>
</dbReference>
<sequence>MEVLQYQLGRSAGTNLHDANVRSIGNTKLWVGRSVNSPSLYSNYNYYETSRERSVVKNYETLRERSVVKKKKSMSWWNDPERKRKRRVARYKFYGTEGKLKRSLKKGFQWLKVKCIKISASF</sequence>
<dbReference type="Gramene" id="rna43979">
    <property type="protein sequence ID" value="RHN49176.1"/>
    <property type="gene ID" value="gene43979"/>
</dbReference>
<gene>
    <name evidence="3" type="primary">25499646</name>
    <name evidence="1" type="ordered locus">MTR_7g112020</name>
    <name evidence="2" type="ORF">MtrunA17_Chr7g0271701</name>
</gene>
<reference evidence="1 4" key="2">
    <citation type="journal article" date="2014" name="BMC Genomics">
        <title>An improved genome release (version Mt4.0) for the model legume Medicago truncatula.</title>
        <authorList>
            <person name="Tang H."/>
            <person name="Krishnakumar V."/>
            <person name="Bidwell S."/>
            <person name="Rosen B."/>
            <person name="Chan A."/>
            <person name="Zhou S."/>
            <person name="Gentzbittel L."/>
            <person name="Childs K.L."/>
            <person name="Yandell M."/>
            <person name="Gundlach H."/>
            <person name="Mayer K.F."/>
            <person name="Schwartz D.C."/>
            <person name="Town C.D."/>
        </authorList>
    </citation>
    <scope>GENOME REANNOTATION</scope>
    <source>
        <strain evidence="1">A17</strain>
        <strain evidence="3 4">cv. Jemalong A17</strain>
    </source>
</reference>
<evidence type="ECO:0000313" key="4">
    <source>
        <dbReference type="Proteomes" id="UP000002051"/>
    </source>
</evidence>
<dbReference type="Proteomes" id="UP000265566">
    <property type="component" value="Chromosome 7"/>
</dbReference>
<evidence type="ECO:0000313" key="2">
    <source>
        <dbReference type="EMBL" id="RHN49176.1"/>
    </source>
</evidence>
<dbReference type="OrthoDB" id="660385at2759"/>
<evidence type="ECO:0000313" key="3">
    <source>
        <dbReference type="EnsemblPlants" id="KEH24479"/>
    </source>
</evidence>
<reference evidence="1 4" key="1">
    <citation type="journal article" date="2011" name="Nature">
        <title>The Medicago genome provides insight into the evolution of rhizobial symbioses.</title>
        <authorList>
            <person name="Young N.D."/>
            <person name="Debelle F."/>
            <person name="Oldroyd G.E."/>
            <person name="Geurts R."/>
            <person name="Cannon S.B."/>
            <person name="Udvardi M.K."/>
            <person name="Benedito V.A."/>
            <person name="Mayer K.F."/>
            <person name="Gouzy J."/>
            <person name="Schoof H."/>
            <person name="Van de Peer Y."/>
            <person name="Proost S."/>
            <person name="Cook D.R."/>
            <person name="Meyers B.C."/>
            <person name="Spannagl M."/>
            <person name="Cheung F."/>
            <person name="De Mita S."/>
            <person name="Krishnakumar V."/>
            <person name="Gundlach H."/>
            <person name="Zhou S."/>
            <person name="Mudge J."/>
            <person name="Bharti A.K."/>
            <person name="Murray J.D."/>
            <person name="Naoumkina M.A."/>
            <person name="Rosen B."/>
            <person name="Silverstein K.A."/>
            <person name="Tang H."/>
            <person name="Rombauts S."/>
            <person name="Zhao P.X."/>
            <person name="Zhou P."/>
            <person name="Barbe V."/>
            <person name="Bardou P."/>
            <person name="Bechner M."/>
            <person name="Bellec A."/>
            <person name="Berger A."/>
            <person name="Berges H."/>
            <person name="Bidwell S."/>
            <person name="Bisseling T."/>
            <person name="Choisne N."/>
            <person name="Couloux A."/>
            <person name="Denny R."/>
            <person name="Deshpande S."/>
            <person name="Dai X."/>
            <person name="Doyle J.J."/>
            <person name="Dudez A.M."/>
            <person name="Farmer A.D."/>
            <person name="Fouteau S."/>
            <person name="Franken C."/>
            <person name="Gibelin C."/>
            <person name="Gish J."/>
            <person name="Goldstein S."/>
            <person name="Gonzalez A.J."/>
            <person name="Green P.J."/>
            <person name="Hallab A."/>
            <person name="Hartog M."/>
            <person name="Hua A."/>
            <person name="Humphray S.J."/>
            <person name="Jeong D.H."/>
            <person name="Jing Y."/>
            <person name="Jocker A."/>
            <person name="Kenton S.M."/>
            <person name="Kim D.J."/>
            <person name="Klee K."/>
            <person name="Lai H."/>
            <person name="Lang C."/>
            <person name="Lin S."/>
            <person name="Macmil S.L."/>
            <person name="Magdelenat G."/>
            <person name="Matthews L."/>
            <person name="McCorrison J."/>
            <person name="Monaghan E.L."/>
            <person name="Mun J.H."/>
            <person name="Najar F.Z."/>
            <person name="Nicholson C."/>
            <person name="Noirot C."/>
            <person name="O'Bleness M."/>
            <person name="Paule C.R."/>
            <person name="Poulain J."/>
            <person name="Prion F."/>
            <person name="Qin B."/>
            <person name="Qu C."/>
            <person name="Retzel E.F."/>
            <person name="Riddle C."/>
            <person name="Sallet E."/>
            <person name="Samain S."/>
            <person name="Samson N."/>
            <person name="Sanders I."/>
            <person name="Saurat O."/>
            <person name="Scarpelli C."/>
            <person name="Schiex T."/>
            <person name="Segurens B."/>
            <person name="Severin A.J."/>
            <person name="Sherrier D.J."/>
            <person name="Shi R."/>
            <person name="Sims S."/>
            <person name="Singer S.R."/>
            <person name="Sinharoy S."/>
            <person name="Sterck L."/>
            <person name="Viollet A."/>
            <person name="Wang B.B."/>
            <person name="Wang K."/>
            <person name="Wang M."/>
            <person name="Wang X."/>
            <person name="Warfsmann J."/>
            <person name="Weissenbach J."/>
            <person name="White D.D."/>
            <person name="White J.D."/>
            <person name="Wiley G.B."/>
            <person name="Wincker P."/>
            <person name="Xing Y."/>
            <person name="Yang L."/>
            <person name="Yao Z."/>
            <person name="Ying F."/>
            <person name="Zhai J."/>
            <person name="Zhou L."/>
            <person name="Zuber A."/>
            <person name="Denarie J."/>
            <person name="Dixon R.A."/>
            <person name="May G.D."/>
            <person name="Schwartz D.C."/>
            <person name="Rogers J."/>
            <person name="Quetier F."/>
            <person name="Town C.D."/>
            <person name="Roe B.A."/>
        </authorList>
    </citation>
    <scope>NUCLEOTIDE SEQUENCE [LARGE SCALE GENOMIC DNA]</scope>
    <source>
        <strain evidence="1">A17</strain>
        <strain evidence="3 4">cv. Jemalong A17</strain>
    </source>
</reference>
<dbReference type="PANTHER" id="PTHR33193">
    <property type="entry name" value="DOMAIN PROTEIN, PUTATIVE (DUF3511)-RELATED"/>
    <property type="match status" value="1"/>
</dbReference>
<proteinExistence type="predicted"/>
<dbReference type="Pfam" id="PF12023">
    <property type="entry name" value="DUF3511"/>
    <property type="match status" value="1"/>
</dbReference>
<dbReference type="Proteomes" id="UP000002051">
    <property type="component" value="Unassembled WGS sequence"/>
</dbReference>
<protein>
    <submittedName>
        <fullName evidence="1">DUF3511 domain protein</fullName>
    </submittedName>
</protein>
<organism evidence="1 4">
    <name type="scientific">Medicago truncatula</name>
    <name type="common">Barrel medic</name>
    <name type="synonym">Medicago tribuloides</name>
    <dbReference type="NCBI Taxonomy" id="3880"/>
    <lineage>
        <taxon>Eukaryota</taxon>
        <taxon>Viridiplantae</taxon>
        <taxon>Streptophyta</taxon>
        <taxon>Embryophyta</taxon>
        <taxon>Tracheophyta</taxon>
        <taxon>Spermatophyta</taxon>
        <taxon>Magnoliopsida</taxon>
        <taxon>eudicotyledons</taxon>
        <taxon>Gunneridae</taxon>
        <taxon>Pentapetalae</taxon>
        <taxon>rosids</taxon>
        <taxon>fabids</taxon>
        <taxon>Fabales</taxon>
        <taxon>Fabaceae</taxon>
        <taxon>Papilionoideae</taxon>
        <taxon>50 kb inversion clade</taxon>
        <taxon>NPAAA clade</taxon>
        <taxon>Hologalegina</taxon>
        <taxon>IRL clade</taxon>
        <taxon>Trifolieae</taxon>
        <taxon>Medicago</taxon>
    </lineage>
</organism>
<dbReference type="EMBL" id="PSQE01000007">
    <property type="protein sequence ID" value="RHN49176.1"/>
    <property type="molecule type" value="Genomic_DNA"/>
</dbReference>
<reference evidence="3" key="3">
    <citation type="submission" date="2015-04" db="UniProtKB">
        <authorList>
            <consortium name="EnsemblPlants"/>
        </authorList>
    </citation>
    <scope>IDENTIFICATION</scope>
    <source>
        <strain evidence="3">cv. Jemalong A17</strain>
    </source>
</reference>
<evidence type="ECO:0000313" key="1">
    <source>
        <dbReference type="EMBL" id="KEH24479.1"/>
    </source>
</evidence>
<accession>A0A072U413</accession>
<dbReference type="STRING" id="3880.A0A072U413"/>
<keyword evidence="4" id="KW-1185">Reference proteome</keyword>